<dbReference type="Pfam" id="PF02776">
    <property type="entry name" value="TPP_enzyme_N"/>
    <property type="match status" value="1"/>
</dbReference>
<evidence type="ECO:0000256" key="3">
    <source>
        <dbReference type="RuleBase" id="RU362132"/>
    </source>
</evidence>
<dbReference type="CDD" id="cd02003">
    <property type="entry name" value="TPP_IolD"/>
    <property type="match status" value="1"/>
</dbReference>
<evidence type="ECO:0000259" key="5">
    <source>
        <dbReference type="Pfam" id="PF02775"/>
    </source>
</evidence>
<dbReference type="EMBL" id="BOOQ01000052">
    <property type="protein sequence ID" value="GII50479.1"/>
    <property type="molecule type" value="Genomic_DNA"/>
</dbReference>
<dbReference type="PANTHER" id="PTHR18968:SF9">
    <property type="entry name" value="3D-(3,5_4)-TRIHYDROXYCYCLOHEXANE-1,2-DIONE HYDROLASE"/>
    <property type="match status" value="1"/>
</dbReference>
<keyword evidence="2 3" id="KW-0786">Thiamine pyrophosphate</keyword>
<gene>
    <name evidence="7" type="ORF">Psi02_69030</name>
</gene>
<evidence type="ECO:0000256" key="1">
    <source>
        <dbReference type="ARBA" id="ARBA00007812"/>
    </source>
</evidence>
<dbReference type="Gene3D" id="3.40.50.970">
    <property type="match status" value="2"/>
</dbReference>
<evidence type="ECO:0000259" key="6">
    <source>
        <dbReference type="Pfam" id="PF02776"/>
    </source>
</evidence>
<dbReference type="NCBIfam" id="TIGR04377">
    <property type="entry name" value="myo_inos_iolD"/>
    <property type="match status" value="1"/>
</dbReference>
<protein>
    <submittedName>
        <fullName evidence="7">3D-(3,5/4)-trihydroxycyclohexane-1,2-dione acylhydrolase (Decyclizing)</fullName>
    </submittedName>
</protein>
<dbReference type="PANTHER" id="PTHR18968">
    <property type="entry name" value="THIAMINE PYROPHOSPHATE ENZYMES"/>
    <property type="match status" value="1"/>
</dbReference>
<dbReference type="Pfam" id="PF00205">
    <property type="entry name" value="TPP_enzyme_M"/>
    <property type="match status" value="1"/>
</dbReference>
<keyword evidence="8" id="KW-1185">Reference proteome</keyword>
<dbReference type="SUPFAM" id="SSF52467">
    <property type="entry name" value="DHS-like NAD/FAD-binding domain"/>
    <property type="match status" value="1"/>
</dbReference>
<dbReference type="GO" id="GO:0019310">
    <property type="term" value="P:inositol catabolic process"/>
    <property type="evidence" value="ECO:0007669"/>
    <property type="project" value="InterPro"/>
</dbReference>
<dbReference type="GO" id="GO:0009097">
    <property type="term" value="P:isoleucine biosynthetic process"/>
    <property type="evidence" value="ECO:0007669"/>
    <property type="project" value="TreeGrafter"/>
</dbReference>
<dbReference type="InterPro" id="IPR012000">
    <property type="entry name" value="Thiamin_PyroP_enz_cen_dom"/>
</dbReference>
<comment type="similarity">
    <text evidence="1 3">Belongs to the TPP enzyme family.</text>
</comment>
<sequence>MTSTAETVRLTVGQAVVRFLANQWSERDGRRQKLFAGCLGIFGHGNVAGVGQALLQNELAGGEERLPYVLARNEQAMVHTAVAYARQKDRLQTWACTASVGPGSTNMLTGAALATVNRLPVLLLPSGTFATRVAGPVLQELEAPYAADLTVNDAFRPLSRFFDRVNRPEQLPSALLGAMRVLTDPVETGAVTVALPQDVQAEAFDWPVELFAERVWRVARPLPEAVDITDAAALIRSARRPLVVAGGGVHYSGAEDALLAFSEATGIPVGESQAGKGSLPHGHPQAMGAVGSTGTTAANALAVEADVVIGVGTRYSDFTTASRTAFQDPGVRFVNINVARFDAGKLAGLSVVADAREALTALTAALDGYAVDPAYRDRQAELWRDWDARVEAAHNPPAEVTDALADGVLTQGTVLGCVNELSGPRDVVVCAAGSMPGDLHKLWRVRDRKSYHVEYGFSCMGYEIPGGIGVRLADPDRDVFVLVGDGSYLMMPTELVTAVQERLKIIVVLVQNHGFHSIGSLSESLGSQRFGTRYRYRNDATGRLDGERLPIDLAANARSLGATVIEAHSRKELEQAIRDAKAAPADGGPIVIHVETDPTVHAPDSESWWDVPVSQVSDLDTTRRAHDEYVAHKATQRPHLAPADGDGR</sequence>
<dbReference type="RefSeq" id="WP_239095396.1">
    <property type="nucleotide sequence ID" value="NZ_BAAAKY010000048.1"/>
</dbReference>
<dbReference type="GO" id="GO:0016823">
    <property type="term" value="F:hydrolase activity, acting on acid carbon-carbon bonds, in ketonic substances"/>
    <property type="evidence" value="ECO:0007669"/>
    <property type="project" value="InterPro"/>
</dbReference>
<feature type="domain" description="Thiamine pyrophosphate enzyme TPP-binding" evidence="5">
    <location>
        <begin position="432"/>
        <end position="594"/>
    </location>
</feature>
<dbReference type="InterPro" id="IPR029035">
    <property type="entry name" value="DHS-like_NAD/FAD-binding_dom"/>
</dbReference>
<feature type="domain" description="Thiamine pyrophosphate enzyme central" evidence="4">
    <location>
        <begin position="228"/>
        <end position="362"/>
    </location>
</feature>
<dbReference type="SUPFAM" id="SSF52518">
    <property type="entry name" value="Thiamin diphosphate-binding fold (THDP-binding)"/>
    <property type="match status" value="2"/>
</dbReference>
<name>A0A8J3XRM6_9ACTN</name>
<dbReference type="GO" id="GO:0000287">
    <property type="term" value="F:magnesium ion binding"/>
    <property type="evidence" value="ECO:0007669"/>
    <property type="project" value="InterPro"/>
</dbReference>
<dbReference type="InterPro" id="IPR011766">
    <property type="entry name" value="TPP_enzyme_TPP-bd"/>
</dbReference>
<comment type="caution">
    <text evidence="7">The sequence shown here is derived from an EMBL/GenBank/DDBJ whole genome shotgun (WGS) entry which is preliminary data.</text>
</comment>
<dbReference type="InterPro" id="IPR045229">
    <property type="entry name" value="TPP_enz"/>
</dbReference>
<dbReference type="CDD" id="cd07035">
    <property type="entry name" value="TPP_PYR_POX_like"/>
    <property type="match status" value="1"/>
</dbReference>
<dbReference type="Proteomes" id="UP000644610">
    <property type="component" value="Unassembled WGS sequence"/>
</dbReference>
<dbReference type="GO" id="GO:0050660">
    <property type="term" value="F:flavin adenine dinucleotide binding"/>
    <property type="evidence" value="ECO:0007669"/>
    <property type="project" value="TreeGrafter"/>
</dbReference>
<dbReference type="InterPro" id="IPR012001">
    <property type="entry name" value="Thiamin_PyroP_enz_TPP-bd_dom"/>
</dbReference>
<dbReference type="InterPro" id="IPR029061">
    <property type="entry name" value="THDP-binding"/>
</dbReference>
<dbReference type="GO" id="GO:0005948">
    <property type="term" value="C:acetolactate synthase complex"/>
    <property type="evidence" value="ECO:0007669"/>
    <property type="project" value="TreeGrafter"/>
</dbReference>
<proteinExistence type="inferred from homology"/>
<dbReference type="PROSITE" id="PS00187">
    <property type="entry name" value="TPP_ENZYMES"/>
    <property type="match status" value="1"/>
</dbReference>
<dbReference type="GO" id="GO:0009099">
    <property type="term" value="P:L-valine biosynthetic process"/>
    <property type="evidence" value="ECO:0007669"/>
    <property type="project" value="TreeGrafter"/>
</dbReference>
<dbReference type="InterPro" id="IPR030817">
    <property type="entry name" value="Myo_inos_IolD"/>
</dbReference>
<evidence type="ECO:0000313" key="8">
    <source>
        <dbReference type="Proteomes" id="UP000644610"/>
    </source>
</evidence>
<accession>A0A8J3XRM6</accession>
<organism evidence="7 8">
    <name type="scientific">Planotetraspora silvatica</name>
    <dbReference type="NCBI Taxonomy" id="234614"/>
    <lineage>
        <taxon>Bacteria</taxon>
        <taxon>Bacillati</taxon>
        <taxon>Actinomycetota</taxon>
        <taxon>Actinomycetes</taxon>
        <taxon>Streptosporangiales</taxon>
        <taxon>Streptosporangiaceae</taxon>
        <taxon>Planotetraspora</taxon>
    </lineage>
</organism>
<evidence type="ECO:0000256" key="2">
    <source>
        <dbReference type="ARBA" id="ARBA00023052"/>
    </source>
</evidence>
<evidence type="ECO:0000259" key="4">
    <source>
        <dbReference type="Pfam" id="PF00205"/>
    </source>
</evidence>
<dbReference type="InterPro" id="IPR000399">
    <property type="entry name" value="TPP-bd_CS"/>
</dbReference>
<dbReference type="AlphaFoldDB" id="A0A8J3XRM6"/>
<dbReference type="GO" id="GO:0003984">
    <property type="term" value="F:acetolactate synthase activity"/>
    <property type="evidence" value="ECO:0007669"/>
    <property type="project" value="TreeGrafter"/>
</dbReference>
<dbReference type="Pfam" id="PF02775">
    <property type="entry name" value="TPP_enzyme_C"/>
    <property type="match status" value="1"/>
</dbReference>
<dbReference type="GO" id="GO:0030976">
    <property type="term" value="F:thiamine pyrophosphate binding"/>
    <property type="evidence" value="ECO:0007669"/>
    <property type="project" value="InterPro"/>
</dbReference>
<feature type="domain" description="Thiamine pyrophosphate enzyme N-terminal TPP-binding" evidence="6">
    <location>
        <begin position="63"/>
        <end position="134"/>
    </location>
</feature>
<reference evidence="7" key="1">
    <citation type="submission" date="2021-01" db="EMBL/GenBank/DDBJ databases">
        <title>Whole genome shotgun sequence of Planotetraspora silvatica NBRC 100141.</title>
        <authorList>
            <person name="Komaki H."/>
            <person name="Tamura T."/>
        </authorList>
    </citation>
    <scope>NUCLEOTIDE SEQUENCE</scope>
    <source>
        <strain evidence="7">NBRC 100141</strain>
    </source>
</reference>
<evidence type="ECO:0000313" key="7">
    <source>
        <dbReference type="EMBL" id="GII50479.1"/>
    </source>
</evidence>
<dbReference type="Gene3D" id="3.40.50.1220">
    <property type="entry name" value="TPP-binding domain"/>
    <property type="match status" value="1"/>
</dbReference>